<organism evidence="1 2">
    <name type="scientific">Actinotignum schaalii FB123-CNA-2</name>
    <dbReference type="NCBI Taxonomy" id="883067"/>
    <lineage>
        <taxon>Bacteria</taxon>
        <taxon>Bacillati</taxon>
        <taxon>Actinomycetota</taxon>
        <taxon>Actinomycetes</taxon>
        <taxon>Actinomycetales</taxon>
        <taxon>Actinomycetaceae</taxon>
        <taxon>Actinotignum</taxon>
    </lineage>
</organism>
<dbReference type="InterPro" id="IPR010982">
    <property type="entry name" value="Lambda_DNA-bd_dom_sf"/>
</dbReference>
<dbReference type="AlphaFoldDB" id="S2WIT3"/>
<dbReference type="EMBL" id="AGWM01000004">
    <property type="protein sequence ID" value="EPD27814.1"/>
    <property type="molecule type" value="Genomic_DNA"/>
</dbReference>
<comment type="caution">
    <text evidence="1">The sequence shown here is derived from an EMBL/GenBank/DDBJ whole genome shotgun (WGS) entry which is preliminary data.</text>
</comment>
<dbReference type="HOGENOM" id="CLU_2130640_0_0_11"/>
<evidence type="ECO:0000313" key="1">
    <source>
        <dbReference type="EMBL" id="EPD27814.1"/>
    </source>
</evidence>
<proteinExistence type="predicted"/>
<protein>
    <recommendedName>
        <fullName evidence="3">HTH cro/C1-type domain-containing protein</fullName>
    </recommendedName>
</protein>
<dbReference type="GO" id="GO:0003677">
    <property type="term" value="F:DNA binding"/>
    <property type="evidence" value="ECO:0007669"/>
    <property type="project" value="InterPro"/>
</dbReference>
<evidence type="ECO:0000313" key="2">
    <source>
        <dbReference type="Proteomes" id="UP000014393"/>
    </source>
</evidence>
<dbReference type="SUPFAM" id="SSF47413">
    <property type="entry name" value="lambda repressor-like DNA-binding domains"/>
    <property type="match status" value="1"/>
</dbReference>
<dbReference type="CDD" id="cd00093">
    <property type="entry name" value="HTH_XRE"/>
    <property type="match status" value="1"/>
</dbReference>
<dbReference type="InterPro" id="IPR001387">
    <property type="entry name" value="Cro/C1-type_HTH"/>
</dbReference>
<dbReference type="Proteomes" id="UP000014393">
    <property type="component" value="Unassembled WGS sequence"/>
</dbReference>
<dbReference type="Gene3D" id="1.10.260.40">
    <property type="entry name" value="lambda repressor-like DNA-binding domains"/>
    <property type="match status" value="1"/>
</dbReference>
<gene>
    <name evidence="1" type="ORF">HMPREF9237_00372</name>
</gene>
<sequence length="115" mass="13122">MDAPVFMAYRHLLGLSTTQLARILDVDPRTLRAWEKARSRIPDGIACELLELARDHGRIAQRFISCDAVITMPREDGEEFPRNYYVAALARALEAEPGIRAEWTTPTVMDLRKPR</sequence>
<accession>S2WIT3</accession>
<evidence type="ECO:0008006" key="3">
    <source>
        <dbReference type="Google" id="ProtNLM"/>
    </source>
</evidence>
<reference evidence="1 2" key="1">
    <citation type="submission" date="2013-05" db="EMBL/GenBank/DDBJ databases">
        <title>The Genome Sequence of Actinobaculum schaalii FB123-CNA2.</title>
        <authorList>
            <consortium name="The Broad Institute Genomics Platform"/>
            <person name="Earl A."/>
            <person name="Ward D."/>
            <person name="Feldgarden M."/>
            <person name="Gevers D."/>
            <person name="Saerens B."/>
            <person name="Vaneechoutte M."/>
            <person name="Walker B."/>
            <person name="Young S."/>
            <person name="Zeng Q."/>
            <person name="Gargeya S."/>
            <person name="Fitzgerald M."/>
            <person name="Haas B."/>
            <person name="Abouelleil A."/>
            <person name="Allen A.W."/>
            <person name="Alvarado L."/>
            <person name="Arachchi H.M."/>
            <person name="Berlin A.M."/>
            <person name="Chapman S.B."/>
            <person name="Gainer-Dewar J."/>
            <person name="Goldberg J."/>
            <person name="Griggs A."/>
            <person name="Gujja S."/>
            <person name="Hansen M."/>
            <person name="Howarth C."/>
            <person name="Imamovic A."/>
            <person name="Ireland A."/>
            <person name="Larimer J."/>
            <person name="McCowan C."/>
            <person name="Murphy C."/>
            <person name="Pearson M."/>
            <person name="Poon T.W."/>
            <person name="Priest M."/>
            <person name="Roberts A."/>
            <person name="Saif S."/>
            <person name="Shea T."/>
            <person name="Sisk P."/>
            <person name="Sykes S."/>
            <person name="Wortman J."/>
            <person name="Nusbaum C."/>
            <person name="Birren B."/>
        </authorList>
    </citation>
    <scope>NUCLEOTIDE SEQUENCE [LARGE SCALE GENOMIC DNA]</scope>
    <source>
        <strain evidence="1 2">FB123-CNA-2</strain>
    </source>
</reference>
<name>S2WIT3_9ACTO</name>
<keyword evidence="2" id="KW-1185">Reference proteome</keyword>